<gene>
    <name evidence="2" type="ORF">AS888_07235</name>
</gene>
<protein>
    <recommendedName>
        <fullName evidence="1">CYTH domain-containing protein</fullName>
    </recommendedName>
</protein>
<accession>A0A109MVG1</accession>
<keyword evidence="3" id="KW-1185">Reference proteome</keyword>
<dbReference type="SUPFAM" id="SSF55154">
    <property type="entry name" value="CYTH-like phosphatases"/>
    <property type="match status" value="1"/>
</dbReference>
<dbReference type="EMBL" id="LNNH01000035">
    <property type="protein sequence ID" value="KWW16190.1"/>
    <property type="molecule type" value="Genomic_DNA"/>
</dbReference>
<evidence type="ECO:0000259" key="1">
    <source>
        <dbReference type="PROSITE" id="PS51707"/>
    </source>
</evidence>
<dbReference type="PROSITE" id="PS51707">
    <property type="entry name" value="CYTH"/>
    <property type="match status" value="1"/>
</dbReference>
<dbReference type="InterPro" id="IPR009195">
    <property type="entry name" value="Uncharacterised_YjbK"/>
</dbReference>
<name>A0A109MVG1_9BACI</name>
<reference evidence="2 3" key="1">
    <citation type="submission" date="2015-11" db="EMBL/GenBank/DDBJ databases">
        <title>Genome Sequence of Bacillus simplex strain VanAntwerpen2.</title>
        <authorList>
            <person name="Couger M.B."/>
        </authorList>
    </citation>
    <scope>NUCLEOTIDE SEQUENCE [LARGE SCALE GENOMIC DNA]</scope>
    <source>
        <strain evidence="2 3">VanAntwerpen02</strain>
    </source>
</reference>
<evidence type="ECO:0000313" key="3">
    <source>
        <dbReference type="Proteomes" id="UP000064189"/>
    </source>
</evidence>
<evidence type="ECO:0000313" key="2">
    <source>
        <dbReference type="EMBL" id="KWW16190.1"/>
    </source>
</evidence>
<sequence>MDQHIEIEFKNLLDEKEFRQLIDHFEIDAADFTSQHNHYFDTSEFELKKRSSALRIREKNNRYELTLKQPATEGLLETNQDITAEAATAFLKHGTFPEGLILRLLTAEGFDPGAFACFGTLQTDRFEFPYKQGLLVLDHSSYLNQEDFELEYEVTDAKAGKNIFLTLLQTLQIPERKTENKVKRFYRAKFRD</sequence>
<feature type="domain" description="CYTH" evidence="1">
    <location>
        <begin position="4"/>
        <end position="192"/>
    </location>
</feature>
<dbReference type="InterPro" id="IPR023577">
    <property type="entry name" value="CYTH_domain"/>
</dbReference>
<dbReference type="SMART" id="SM01118">
    <property type="entry name" value="CYTH"/>
    <property type="match status" value="1"/>
</dbReference>
<proteinExistence type="predicted"/>
<dbReference type="Gene3D" id="2.40.320.10">
    <property type="entry name" value="Hypothetical Protein Pfu-838710-001"/>
    <property type="match status" value="1"/>
</dbReference>
<organism evidence="2 3">
    <name type="scientific">Peribacillus simplex</name>
    <dbReference type="NCBI Taxonomy" id="1478"/>
    <lineage>
        <taxon>Bacteria</taxon>
        <taxon>Bacillati</taxon>
        <taxon>Bacillota</taxon>
        <taxon>Bacilli</taxon>
        <taxon>Bacillales</taxon>
        <taxon>Bacillaceae</taxon>
        <taxon>Peribacillus</taxon>
    </lineage>
</organism>
<dbReference type="CDD" id="cd07762">
    <property type="entry name" value="CYTH-like_Pase_1"/>
    <property type="match status" value="1"/>
</dbReference>
<dbReference type="Pfam" id="PF01928">
    <property type="entry name" value="CYTH"/>
    <property type="match status" value="1"/>
</dbReference>
<dbReference type="PIRSF" id="PIRSF012526">
    <property type="entry name" value="CYTH_UCP012526"/>
    <property type="match status" value="1"/>
</dbReference>
<comment type="caution">
    <text evidence="2">The sequence shown here is derived from an EMBL/GenBank/DDBJ whole genome shotgun (WGS) entry which is preliminary data.</text>
</comment>
<dbReference type="AlphaFoldDB" id="A0A109MVG1"/>
<dbReference type="Proteomes" id="UP000064189">
    <property type="component" value="Unassembled WGS sequence"/>
</dbReference>
<dbReference type="RefSeq" id="WP_061143396.1">
    <property type="nucleotide sequence ID" value="NZ_LNNH01000035.1"/>
</dbReference>
<dbReference type="InterPro" id="IPR033469">
    <property type="entry name" value="CYTH-like_dom_sf"/>
</dbReference>